<evidence type="ECO:0000313" key="6">
    <source>
        <dbReference type="Proteomes" id="UP000295724"/>
    </source>
</evidence>
<dbReference type="Pfam" id="PF13180">
    <property type="entry name" value="PDZ_2"/>
    <property type="match status" value="1"/>
</dbReference>
<keyword evidence="3" id="KW-0812">Transmembrane</keyword>
<name>A0A4V3DI22_9GAMM</name>
<organism evidence="5 6">
    <name type="scientific">Marinicella litoralis</name>
    <dbReference type="NCBI Taxonomy" id="644220"/>
    <lineage>
        <taxon>Bacteria</taxon>
        <taxon>Pseudomonadati</taxon>
        <taxon>Pseudomonadota</taxon>
        <taxon>Gammaproteobacteria</taxon>
        <taxon>Lysobacterales</taxon>
        <taxon>Marinicellaceae</taxon>
        <taxon>Marinicella</taxon>
    </lineage>
</organism>
<dbReference type="GO" id="GO:0006508">
    <property type="term" value="P:proteolysis"/>
    <property type="evidence" value="ECO:0007669"/>
    <property type="project" value="UniProtKB-KW"/>
</dbReference>
<proteinExistence type="predicted"/>
<dbReference type="InterPro" id="IPR001940">
    <property type="entry name" value="Peptidase_S1C"/>
</dbReference>
<dbReference type="Gene3D" id="2.30.42.10">
    <property type="match status" value="1"/>
</dbReference>
<sequence>MKDYLMFIARYVVIGLAIGFLYLMFFTSTKPARNSPTAATFSYAPAIDKINPSVVSIYTQSIERNNSPNSSISPRAPYTTRNFLGAGVIVSSNGHIATNNHVIKNASRVMVYLWNNEAYEASFVGEDSLTDLAVIKIDGENLVPADFADSDLVNTGDVVLAVGNPFGLNQSASLGIVSATGRRGLTESRLENFIQTDAAINLGNSGGALINPLGQVVGISTASYTQMGADGINFAIPSNTTVQIINAIIEHGRVIRGWLGIYVVPETAHVIYNIPKPKNGIVVSRVQEHGPAHRANLKSMDVITHLNDKPVDSFEEYKQLLLSHTIGDEIKLTGYDQSGPFEKTMTTELPPKVPQ</sequence>
<keyword evidence="1 5" id="KW-0645">Protease</keyword>
<dbReference type="EMBL" id="SNZB01000003">
    <property type="protein sequence ID" value="TDR20431.1"/>
    <property type="molecule type" value="Genomic_DNA"/>
</dbReference>
<dbReference type="AlphaFoldDB" id="A0A4V3DI22"/>
<dbReference type="SMART" id="SM00228">
    <property type="entry name" value="PDZ"/>
    <property type="match status" value="1"/>
</dbReference>
<keyword evidence="6" id="KW-1185">Reference proteome</keyword>
<evidence type="ECO:0000256" key="2">
    <source>
        <dbReference type="ARBA" id="ARBA00022801"/>
    </source>
</evidence>
<evidence type="ECO:0000256" key="1">
    <source>
        <dbReference type="ARBA" id="ARBA00022670"/>
    </source>
</evidence>
<comment type="caution">
    <text evidence="5">The sequence shown here is derived from an EMBL/GenBank/DDBJ whole genome shotgun (WGS) entry which is preliminary data.</text>
</comment>
<dbReference type="PANTHER" id="PTHR43343">
    <property type="entry name" value="PEPTIDASE S12"/>
    <property type="match status" value="1"/>
</dbReference>
<dbReference type="PRINTS" id="PR00834">
    <property type="entry name" value="PROTEASES2C"/>
</dbReference>
<evidence type="ECO:0000256" key="3">
    <source>
        <dbReference type="SAM" id="Phobius"/>
    </source>
</evidence>
<keyword evidence="3" id="KW-0472">Membrane</keyword>
<accession>A0A4V3DI22</accession>
<gene>
    <name evidence="5" type="ORF">C8D91_1403</name>
</gene>
<evidence type="ECO:0000259" key="4">
    <source>
        <dbReference type="PROSITE" id="PS50106"/>
    </source>
</evidence>
<dbReference type="PANTHER" id="PTHR43343:SF3">
    <property type="entry name" value="PROTEASE DO-LIKE 8, CHLOROPLASTIC"/>
    <property type="match status" value="1"/>
</dbReference>
<feature type="transmembrane region" description="Helical" evidence="3">
    <location>
        <begin position="7"/>
        <end position="26"/>
    </location>
</feature>
<dbReference type="Gene3D" id="2.40.10.120">
    <property type="match status" value="1"/>
</dbReference>
<dbReference type="OrthoDB" id="9758917at2"/>
<keyword evidence="3" id="KW-1133">Transmembrane helix</keyword>
<dbReference type="InterPro" id="IPR009003">
    <property type="entry name" value="Peptidase_S1_PA"/>
</dbReference>
<keyword evidence="2" id="KW-0378">Hydrolase</keyword>
<feature type="domain" description="PDZ" evidence="4">
    <location>
        <begin position="248"/>
        <end position="332"/>
    </location>
</feature>
<evidence type="ECO:0000313" key="5">
    <source>
        <dbReference type="EMBL" id="TDR20431.1"/>
    </source>
</evidence>
<dbReference type="GO" id="GO:0004252">
    <property type="term" value="F:serine-type endopeptidase activity"/>
    <property type="evidence" value="ECO:0007669"/>
    <property type="project" value="InterPro"/>
</dbReference>
<dbReference type="Proteomes" id="UP000295724">
    <property type="component" value="Unassembled WGS sequence"/>
</dbReference>
<dbReference type="InterPro" id="IPR051201">
    <property type="entry name" value="Chloro_Bact_Ser_Proteases"/>
</dbReference>
<dbReference type="PROSITE" id="PS50106">
    <property type="entry name" value="PDZ"/>
    <property type="match status" value="1"/>
</dbReference>
<dbReference type="Pfam" id="PF13365">
    <property type="entry name" value="Trypsin_2"/>
    <property type="match status" value="1"/>
</dbReference>
<dbReference type="SUPFAM" id="SSF50494">
    <property type="entry name" value="Trypsin-like serine proteases"/>
    <property type="match status" value="1"/>
</dbReference>
<dbReference type="InterPro" id="IPR001478">
    <property type="entry name" value="PDZ"/>
</dbReference>
<dbReference type="RefSeq" id="WP_099018279.1">
    <property type="nucleotide sequence ID" value="NZ_NIHB01000001.1"/>
</dbReference>
<dbReference type="InterPro" id="IPR036034">
    <property type="entry name" value="PDZ_sf"/>
</dbReference>
<protein>
    <submittedName>
        <fullName evidence="5">Serine protease DegS/serine protease DegQ</fullName>
    </submittedName>
</protein>
<dbReference type="SUPFAM" id="SSF50156">
    <property type="entry name" value="PDZ domain-like"/>
    <property type="match status" value="1"/>
</dbReference>
<reference evidence="5 6" key="1">
    <citation type="submission" date="2019-03" db="EMBL/GenBank/DDBJ databases">
        <title>Genomic Encyclopedia of Type Strains, Phase IV (KMG-IV): sequencing the most valuable type-strain genomes for metagenomic binning, comparative biology and taxonomic classification.</title>
        <authorList>
            <person name="Goeker M."/>
        </authorList>
    </citation>
    <scope>NUCLEOTIDE SEQUENCE [LARGE SCALE GENOMIC DNA]</scope>
    <source>
        <strain evidence="5 6">DSM 25488</strain>
    </source>
</reference>